<keyword evidence="4" id="KW-0862">Zinc</keyword>
<keyword evidence="3" id="KW-0378">Hydrolase</keyword>
<dbReference type="GO" id="GO:0046872">
    <property type="term" value="F:metal ion binding"/>
    <property type="evidence" value="ECO:0007669"/>
    <property type="project" value="UniProtKB-KW"/>
</dbReference>
<dbReference type="RefSeq" id="WP_008051447.1">
    <property type="nucleotide sequence ID" value="NZ_FO818640.1"/>
</dbReference>
<feature type="domain" description="Succinylglutamate desuccinylase/Aspartoacylase catalytic" evidence="5">
    <location>
        <begin position="31"/>
        <end position="275"/>
    </location>
</feature>
<evidence type="ECO:0000256" key="4">
    <source>
        <dbReference type="ARBA" id="ARBA00022833"/>
    </source>
</evidence>
<accession>A0A9P1KGR3</accession>
<dbReference type="SUPFAM" id="SSF53187">
    <property type="entry name" value="Zn-dependent exopeptidases"/>
    <property type="match status" value="1"/>
</dbReference>
<dbReference type="Proteomes" id="UP000032946">
    <property type="component" value="Chromosome"/>
</dbReference>
<keyword evidence="7" id="KW-1185">Reference proteome</keyword>
<proteinExistence type="predicted"/>
<dbReference type="GO" id="GO:0016788">
    <property type="term" value="F:hydrolase activity, acting on ester bonds"/>
    <property type="evidence" value="ECO:0007669"/>
    <property type="project" value="InterPro"/>
</dbReference>
<evidence type="ECO:0000313" key="6">
    <source>
        <dbReference type="EMBL" id="CDM95656.1"/>
    </source>
</evidence>
<gene>
    <name evidence="6" type="ORF">ARTHRO_40061</name>
</gene>
<evidence type="ECO:0000256" key="3">
    <source>
        <dbReference type="ARBA" id="ARBA00022801"/>
    </source>
</evidence>
<name>A0A9P1KGR3_9CYAN</name>
<evidence type="ECO:0000313" key="7">
    <source>
        <dbReference type="Proteomes" id="UP000032946"/>
    </source>
</evidence>
<dbReference type="InterPro" id="IPR053138">
    <property type="entry name" value="N-alpha-Ac-DABA_deacetylase"/>
</dbReference>
<comment type="cofactor">
    <cofactor evidence="1">
        <name>Zn(2+)</name>
        <dbReference type="ChEBI" id="CHEBI:29105"/>
    </cofactor>
</comment>
<dbReference type="Pfam" id="PF24827">
    <property type="entry name" value="AstE_AspA_cat"/>
    <property type="match status" value="1"/>
</dbReference>
<sequence length="386" mass="43847">MIPTISTIPLLQLASGDRLGLQVYRFQGADPGKKAYIQSNLHGAEISGNEVIHHLIGFLSHLDPSQLVGEIWLVPVCNPLGVNQRSHHFSDGRYHVYDGKDWNRIFWDYQKTGDDIASFARANQHLTPPEIIANYRQTILAKFHDLHDHKIQSNSRLTYGEYYRYQLQSLCLDADYVMDLHSSTNQAIDYLYCFHSREESARAFLLDYGIWMNEYDGDAFDEAFLKPWLALEQQLKLLGKPLIFDIESWTLELGSGMTMNPESVNRGLIGIKNYLAAKGMLKIEGLPQPQTANYPIKLIPKTQIKKYYAPQGGMFKNCINIGDAITKDSKIYDILSFHKDKQTSTIIPVYAEADGVVFDIATNHSVNEFDYVLSVMETPADKTNLT</sequence>
<dbReference type="Gene3D" id="2.40.50.100">
    <property type="match status" value="1"/>
</dbReference>
<evidence type="ECO:0000256" key="1">
    <source>
        <dbReference type="ARBA" id="ARBA00001947"/>
    </source>
</evidence>
<protein>
    <submittedName>
        <fullName evidence="6">Succinylglutamate desuccinylase/aspartoacylase</fullName>
    </submittedName>
</protein>
<dbReference type="PANTHER" id="PTHR37326:SF1">
    <property type="entry name" value="BLL3975 PROTEIN"/>
    <property type="match status" value="1"/>
</dbReference>
<organism evidence="6 7">
    <name type="scientific">Limnospira indica PCC 8005</name>
    <dbReference type="NCBI Taxonomy" id="376219"/>
    <lineage>
        <taxon>Bacteria</taxon>
        <taxon>Bacillati</taxon>
        <taxon>Cyanobacteriota</taxon>
        <taxon>Cyanophyceae</taxon>
        <taxon>Oscillatoriophycideae</taxon>
        <taxon>Oscillatoriales</taxon>
        <taxon>Sirenicapillariaceae</taxon>
        <taxon>Limnospira</taxon>
    </lineage>
</organism>
<dbReference type="EMBL" id="FO818640">
    <property type="protein sequence ID" value="CDM95656.1"/>
    <property type="molecule type" value="Genomic_DNA"/>
</dbReference>
<dbReference type="AlphaFoldDB" id="A0A9P1KGR3"/>
<keyword evidence="2" id="KW-0479">Metal-binding</keyword>
<evidence type="ECO:0000259" key="5">
    <source>
        <dbReference type="Pfam" id="PF24827"/>
    </source>
</evidence>
<evidence type="ECO:0000256" key="2">
    <source>
        <dbReference type="ARBA" id="ARBA00022723"/>
    </source>
</evidence>
<dbReference type="InterPro" id="IPR055438">
    <property type="entry name" value="AstE_AspA_cat"/>
</dbReference>
<reference evidence="6 7" key="1">
    <citation type="submission" date="2014-02" db="EMBL/GenBank/DDBJ databases">
        <authorList>
            <person name="Genoscope - CEA"/>
        </authorList>
    </citation>
    <scope>NUCLEOTIDE SEQUENCE [LARGE SCALE GENOMIC DNA]</scope>
    <source>
        <strain evidence="6 7">PCC 8005</strain>
    </source>
</reference>
<dbReference type="Gene3D" id="3.40.630.10">
    <property type="entry name" value="Zn peptidases"/>
    <property type="match status" value="1"/>
</dbReference>
<dbReference type="PANTHER" id="PTHR37326">
    <property type="entry name" value="BLL3975 PROTEIN"/>
    <property type="match status" value="1"/>
</dbReference>